<gene>
    <name evidence="2" type="ORF">GCM10010405_59130</name>
</gene>
<keyword evidence="1" id="KW-0812">Transmembrane</keyword>
<feature type="transmembrane region" description="Helical" evidence="1">
    <location>
        <begin position="181"/>
        <end position="205"/>
    </location>
</feature>
<keyword evidence="1" id="KW-0472">Membrane</keyword>
<evidence type="ECO:0000313" key="3">
    <source>
        <dbReference type="Proteomes" id="UP001501638"/>
    </source>
</evidence>
<feature type="transmembrane region" description="Helical" evidence="1">
    <location>
        <begin position="62"/>
        <end position="83"/>
    </location>
</feature>
<name>A0ABN3KQC5_9ACTN</name>
<comment type="caution">
    <text evidence="2">The sequence shown here is derived from an EMBL/GenBank/DDBJ whole genome shotgun (WGS) entry which is preliminary data.</text>
</comment>
<sequence>MRPEPTTSPAVPAQRGEDASIHNIGYRHYDGPRLGRSYARRSLLTQSLRGAYGLGRSAKSKVLPFVLLAVMVLPAGILVAVAAVTPGADELAVEYTEYALMLQPVIGLYLASQAPQSVSRDLRFRTVPLYFSRPIERVDYVAAKYAAMASALLLFTAAPLVVMYVGALLVELDFGDQTTGFLQGLASIALFSVLHAGIGLVVAALTPRRGFGVAAVIAVLTIPYFAVTTVQAIADEQGNGGAVAWLGLFSPGSLVDGFQSAFLGAPTGFPGGHEPGTAAGAVYALVILGLIAACWAALMSRYRKAGL</sequence>
<keyword evidence="3" id="KW-1185">Reference proteome</keyword>
<protein>
    <submittedName>
        <fullName evidence="2">ABC transporter permease</fullName>
    </submittedName>
</protein>
<organism evidence="2 3">
    <name type="scientific">Streptomyces macrosporus</name>
    <dbReference type="NCBI Taxonomy" id="44032"/>
    <lineage>
        <taxon>Bacteria</taxon>
        <taxon>Bacillati</taxon>
        <taxon>Actinomycetota</taxon>
        <taxon>Actinomycetes</taxon>
        <taxon>Kitasatosporales</taxon>
        <taxon>Streptomycetaceae</taxon>
        <taxon>Streptomyces</taxon>
    </lineage>
</organism>
<evidence type="ECO:0000313" key="2">
    <source>
        <dbReference type="EMBL" id="GAA2466801.1"/>
    </source>
</evidence>
<feature type="transmembrane region" description="Helical" evidence="1">
    <location>
        <begin position="145"/>
        <end position="169"/>
    </location>
</feature>
<evidence type="ECO:0000256" key="1">
    <source>
        <dbReference type="SAM" id="Phobius"/>
    </source>
</evidence>
<reference evidence="2 3" key="1">
    <citation type="journal article" date="2019" name="Int. J. Syst. Evol. Microbiol.">
        <title>The Global Catalogue of Microorganisms (GCM) 10K type strain sequencing project: providing services to taxonomists for standard genome sequencing and annotation.</title>
        <authorList>
            <consortium name="The Broad Institute Genomics Platform"/>
            <consortium name="The Broad Institute Genome Sequencing Center for Infectious Disease"/>
            <person name="Wu L."/>
            <person name="Ma J."/>
        </authorList>
    </citation>
    <scope>NUCLEOTIDE SEQUENCE [LARGE SCALE GENOMIC DNA]</scope>
    <source>
        <strain evidence="2 3">JCM 6305</strain>
    </source>
</reference>
<keyword evidence="1" id="KW-1133">Transmembrane helix</keyword>
<dbReference type="Proteomes" id="UP001501638">
    <property type="component" value="Unassembled WGS sequence"/>
</dbReference>
<dbReference type="EMBL" id="BAAASZ010000052">
    <property type="protein sequence ID" value="GAA2466801.1"/>
    <property type="molecule type" value="Genomic_DNA"/>
</dbReference>
<feature type="transmembrane region" description="Helical" evidence="1">
    <location>
        <begin position="212"/>
        <end position="234"/>
    </location>
</feature>
<dbReference type="RefSeq" id="WP_344329029.1">
    <property type="nucleotide sequence ID" value="NZ_BAAASZ010000052.1"/>
</dbReference>
<accession>A0ABN3KQC5</accession>
<proteinExistence type="predicted"/>
<feature type="transmembrane region" description="Helical" evidence="1">
    <location>
        <begin position="278"/>
        <end position="298"/>
    </location>
</feature>